<dbReference type="PANTHER" id="PTHR34737">
    <property type="entry name" value="EF-HAND DOMAIN-CONTAINING PROTEIN"/>
    <property type="match status" value="1"/>
</dbReference>
<feature type="compositionally biased region" description="Low complexity" evidence="1">
    <location>
        <begin position="103"/>
        <end position="116"/>
    </location>
</feature>
<dbReference type="InterPro" id="IPR057626">
    <property type="entry name" value="S-S_Temptin"/>
</dbReference>
<dbReference type="EMBL" id="SHOA02000012">
    <property type="protein sequence ID" value="TDH72730.1"/>
    <property type="molecule type" value="Genomic_DNA"/>
</dbReference>
<dbReference type="OrthoDB" id="165130at2759"/>
<dbReference type="GeneID" id="94347454"/>
<evidence type="ECO:0000259" key="2">
    <source>
        <dbReference type="Pfam" id="PF24784"/>
    </source>
</evidence>
<organism evidence="3 4">
    <name type="scientific">Bremia lactucae</name>
    <name type="common">Lettuce downy mildew</name>
    <dbReference type="NCBI Taxonomy" id="4779"/>
    <lineage>
        <taxon>Eukaryota</taxon>
        <taxon>Sar</taxon>
        <taxon>Stramenopiles</taxon>
        <taxon>Oomycota</taxon>
        <taxon>Peronosporomycetes</taxon>
        <taxon>Peronosporales</taxon>
        <taxon>Peronosporaceae</taxon>
        <taxon>Bremia</taxon>
    </lineage>
</organism>
<dbReference type="InterPro" id="IPR055313">
    <property type="entry name" value="Temptin-like"/>
</dbReference>
<accession>A0A976NYK9</accession>
<feature type="region of interest" description="Disordered" evidence="1">
    <location>
        <begin position="103"/>
        <end position="152"/>
    </location>
</feature>
<keyword evidence="4" id="KW-1185">Reference proteome</keyword>
<dbReference type="KEGG" id="blac:94347454"/>
<evidence type="ECO:0000256" key="1">
    <source>
        <dbReference type="SAM" id="MobiDB-lite"/>
    </source>
</evidence>
<dbReference type="RefSeq" id="XP_067822229.1">
    <property type="nucleotide sequence ID" value="XM_067961783.1"/>
</dbReference>
<proteinExistence type="predicted"/>
<dbReference type="AlphaFoldDB" id="A0A976NYK9"/>
<comment type="caution">
    <text evidence="3">The sequence shown here is derived from an EMBL/GenBank/DDBJ whole genome shotgun (WGS) entry which is preliminary data.</text>
</comment>
<name>A0A976NYK9_BRELC</name>
<dbReference type="Pfam" id="PF24784">
    <property type="entry name" value="Temptin_C"/>
    <property type="match status" value="1"/>
</dbReference>
<feature type="compositionally biased region" description="Polar residues" evidence="1">
    <location>
        <begin position="119"/>
        <end position="152"/>
    </location>
</feature>
<sequence>MSQMAVFVAAFMQTVTSHSSYSELIPNGENILKPLGHTETAYTGFGQLFSDEGTDWSNVCNMTWPGGSVTCGEALGDPCCRWKNGVPDYTLTEPSLDGTICATSSDASSGDSSAATYGPDTTESTVATKESPIQTDITFSSDAVTDSSEYCG</sequence>
<gene>
    <name evidence="3" type="ORF">CCR75_003689</name>
</gene>
<protein>
    <recommendedName>
        <fullName evidence="2">Temptin Cys/Cys disulfide domain-containing protein</fullName>
    </recommendedName>
</protein>
<feature type="domain" description="Temptin Cys/Cys disulfide" evidence="2">
    <location>
        <begin position="16"/>
        <end position="86"/>
    </location>
</feature>
<reference evidence="3 4" key="1">
    <citation type="journal article" date="2021" name="Genome Biol.">
        <title>AFLAP: assembly-free linkage analysis pipeline using k-mers from genome sequencing data.</title>
        <authorList>
            <person name="Fletcher K."/>
            <person name="Zhang L."/>
            <person name="Gil J."/>
            <person name="Han R."/>
            <person name="Cavanaugh K."/>
            <person name="Michelmore R."/>
        </authorList>
    </citation>
    <scope>NUCLEOTIDE SEQUENCE [LARGE SCALE GENOMIC DNA]</scope>
    <source>
        <strain evidence="3 4">SF5</strain>
    </source>
</reference>
<evidence type="ECO:0000313" key="4">
    <source>
        <dbReference type="Proteomes" id="UP000294530"/>
    </source>
</evidence>
<dbReference type="PANTHER" id="PTHR34737:SF2">
    <property type="entry name" value="EF-HAND DOMAIN-CONTAINING PROTEIN"/>
    <property type="match status" value="1"/>
</dbReference>
<evidence type="ECO:0000313" key="3">
    <source>
        <dbReference type="EMBL" id="TDH72730.1"/>
    </source>
</evidence>
<dbReference type="Proteomes" id="UP000294530">
    <property type="component" value="Unassembled WGS sequence"/>
</dbReference>